<evidence type="ECO:0000256" key="6">
    <source>
        <dbReference type="SAM" id="MobiDB-lite"/>
    </source>
</evidence>
<dbReference type="GeneTree" id="ENSGT00940000166194"/>
<evidence type="ECO:0000256" key="3">
    <source>
        <dbReference type="ARBA" id="ARBA00022833"/>
    </source>
</evidence>
<dbReference type="Ensembl" id="ENSAMXT00000033704.1">
    <property type="protein sequence ID" value="ENSAMXP00000045048.1"/>
    <property type="gene ID" value="ENSAMXG00000043069.1"/>
</dbReference>
<reference evidence="9" key="1">
    <citation type="submission" date="2013-03" db="EMBL/GenBank/DDBJ databases">
        <authorList>
            <person name="Jeffery W."/>
            <person name="Warren W."/>
            <person name="Wilson R.K."/>
        </authorList>
    </citation>
    <scope>NUCLEOTIDE SEQUENCE</scope>
    <source>
        <strain evidence="9">female</strain>
    </source>
</reference>
<dbReference type="GO" id="GO:0003677">
    <property type="term" value="F:DNA binding"/>
    <property type="evidence" value="ECO:0007669"/>
    <property type="project" value="UniProtKB-UniRule"/>
</dbReference>
<sequence>MTSCTRDCVDEAEQVGETLLCIFVVIKEFKPALISSCTRANPPSERRIKLTQASTERGAKMVFYCCAYNCKNNTKDKSLTFHSFPLGNPSLLKKWMRNMRWKDWSPEEYSKICSNHFESKCYRVVNGTRRLLHTWAVPTIFSFPGHLQNQKKKIDPRSRRALGTVDESVFELPSKRSKRSNIQPVPVQRFPVQQFQKSQPSKPSQPSQQLQPSQQSQVSNLQKPPEPSNEPESVQVPTPSQSSSPSLGEADNKSCTWTILGDESVDRSMTMPSFFHSGYCLPRSFCWDGDDELNIMPHVVRGIPGKTKLRIIEIKERWEWLGLDIRGPFPITTHKHTHVMTLTDYYSKWVEIFPLTQNKTSDAAACLAEAILQMGYPLGVLSRLPKHLLLVMNRDLKKHLKVDACSLVIHHRQTGYLDLVTEALLNEMVDGLIKEYPRTWHIHLPAASLRLCCKQHPTTGKKPFTVMYSSGPPAFRAPRELPFSNSEIRQSSFIIPHIEAAKGNKGNKENTPGERFTASYLLQSFDKLGHLFKNIKTFTWTILRYAGN</sequence>
<keyword evidence="2 5" id="KW-0863">Zinc-finger</keyword>
<evidence type="ECO:0000256" key="5">
    <source>
        <dbReference type="PROSITE-ProRule" id="PRU00309"/>
    </source>
</evidence>
<keyword evidence="4 5" id="KW-0238">DNA-binding</keyword>
<accession>A0A3B1JH91</accession>
<evidence type="ECO:0000313" key="8">
    <source>
        <dbReference type="Ensembl" id="ENSAMXP00000041792.1"/>
    </source>
</evidence>
<keyword evidence="9" id="KW-1185">Reference proteome</keyword>
<proteinExistence type="predicted"/>
<organism evidence="8 9">
    <name type="scientific">Astyanax mexicanus</name>
    <name type="common">Blind cave fish</name>
    <name type="synonym">Astyanax fasciatus mexicanus</name>
    <dbReference type="NCBI Taxonomy" id="7994"/>
    <lineage>
        <taxon>Eukaryota</taxon>
        <taxon>Metazoa</taxon>
        <taxon>Chordata</taxon>
        <taxon>Craniata</taxon>
        <taxon>Vertebrata</taxon>
        <taxon>Euteleostomi</taxon>
        <taxon>Actinopterygii</taxon>
        <taxon>Neopterygii</taxon>
        <taxon>Teleostei</taxon>
        <taxon>Ostariophysi</taxon>
        <taxon>Characiformes</taxon>
        <taxon>Characoidei</taxon>
        <taxon>Acestrorhamphidae</taxon>
        <taxon>Acestrorhamphinae</taxon>
        <taxon>Astyanax</taxon>
    </lineage>
</organism>
<dbReference type="Ensembl" id="ENSAMXT00000030853.1">
    <property type="protein sequence ID" value="ENSAMXP00000041792.1"/>
    <property type="gene ID" value="ENSAMXG00000043069.1"/>
</dbReference>
<evidence type="ECO:0000256" key="2">
    <source>
        <dbReference type="ARBA" id="ARBA00022771"/>
    </source>
</evidence>
<evidence type="ECO:0000259" key="7">
    <source>
        <dbReference type="PROSITE" id="PS50950"/>
    </source>
</evidence>
<name>A0A3B1JH91_ASTMX</name>
<feature type="domain" description="THAP-type" evidence="7">
    <location>
        <begin position="61"/>
        <end position="141"/>
    </location>
</feature>
<dbReference type="SUPFAM" id="SSF53098">
    <property type="entry name" value="Ribonuclease H-like"/>
    <property type="match status" value="1"/>
</dbReference>
<dbReference type="Bgee" id="ENSAMXG00000043069">
    <property type="expression patterns" value="Expressed in ovary and 14 other cell types or tissues"/>
</dbReference>
<dbReference type="InterPro" id="IPR038441">
    <property type="entry name" value="THAP_Znf_sf"/>
</dbReference>
<dbReference type="PROSITE" id="PS50950">
    <property type="entry name" value="ZF_THAP"/>
    <property type="match status" value="1"/>
</dbReference>
<keyword evidence="3" id="KW-0862">Zinc</keyword>
<dbReference type="SMART" id="SM00980">
    <property type="entry name" value="THAP"/>
    <property type="match status" value="1"/>
</dbReference>
<dbReference type="Gene3D" id="6.20.210.20">
    <property type="entry name" value="THAP domain"/>
    <property type="match status" value="1"/>
</dbReference>
<reference evidence="9" key="2">
    <citation type="journal article" date="2014" name="Nat. Commun.">
        <title>The cavefish genome reveals candidate genes for eye loss.</title>
        <authorList>
            <person name="McGaugh S.E."/>
            <person name="Gross J.B."/>
            <person name="Aken B."/>
            <person name="Blin M."/>
            <person name="Borowsky R."/>
            <person name="Chalopin D."/>
            <person name="Hinaux H."/>
            <person name="Jeffery W.R."/>
            <person name="Keene A."/>
            <person name="Ma L."/>
            <person name="Minx P."/>
            <person name="Murphy D."/>
            <person name="O'Quin K.E."/>
            <person name="Retaux S."/>
            <person name="Rohner N."/>
            <person name="Searle S.M."/>
            <person name="Stahl B.A."/>
            <person name="Tabin C."/>
            <person name="Volff J.N."/>
            <person name="Yoshizawa M."/>
            <person name="Warren W.C."/>
        </authorList>
    </citation>
    <scope>NUCLEOTIDE SEQUENCE [LARGE SCALE GENOMIC DNA]</scope>
    <source>
        <strain evidence="9">female</strain>
    </source>
</reference>
<dbReference type="Pfam" id="PF05485">
    <property type="entry name" value="THAP"/>
    <property type="match status" value="1"/>
</dbReference>
<dbReference type="SMART" id="SM00692">
    <property type="entry name" value="DM3"/>
    <property type="match status" value="1"/>
</dbReference>
<feature type="compositionally biased region" description="Low complexity" evidence="6">
    <location>
        <begin position="233"/>
        <end position="246"/>
    </location>
</feature>
<evidence type="ECO:0000313" key="9">
    <source>
        <dbReference type="Proteomes" id="UP000018467"/>
    </source>
</evidence>
<dbReference type="GO" id="GO:0008270">
    <property type="term" value="F:zinc ion binding"/>
    <property type="evidence" value="ECO:0007669"/>
    <property type="project" value="UniProtKB-KW"/>
</dbReference>
<dbReference type="InterPro" id="IPR012337">
    <property type="entry name" value="RNaseH-like_sf"/>
</dbReference>
<dbReference type="InterPro" id="IPR036397">
    <property type="entry name" value="RNaseH_sf"/>
</dbReference>
<dbReference type="Gene3D" id="3.30.420.10">
    <property type="entry name" value="Ribonuclease H-like superfamily/Ribonuclease H"/>
    <property type="match status" value="1"/>
</dbReference>
<evidence type="ECO:0000256" key="4">
    <source>
        <dbReference type="ARBA" id="ARBA00023125"/>
    </source>
</evidence>
<evidence type="ECO:0000256" key="1">
    <source>
        <dbReference type="ARBA" id="ARBA00022723"/>
    </source>
</evidence>
<reference evidence="8" key="3">
    <citation type="submission" date="2025-05" db="UniProtKB">
        <authorList>
            <consortium name="Ensembl"/>
        </authorList>
    </citation>
    <scope>IDENTIFICATION</scope>
</reference>
<feature type="compositionally biased region" description="Low complexity" evidence="6">
    <location>
        <begin position="192"/>
        <end position="222"/>
    </location>
</feature>
<dbReference type="PANTHER" id="PTHR46927">
    <property type="entry name" value="AGAP005574-PA"/>
    <property type="match status" value="1"/>
</dbReference>
<dbReference type="SUPFAM" id="SSF57716">
    <property type="entry name" value="Glucocorticoid receptor-like (DNA-binding domain)"/>
    <property type="match status" value="1"/>
</dbReference>
<dbReference type="AlphaFoldDB" id="A0A3B1JH91"/>
<dbReference type="PANTHER" id="PTHR46927:SF3">
    <property type="entry name" value="THAP-TYPE DOMAIN-CONTAINING PROTEIN"/>
    <property type="match status" value="1"/>
</dbReference>
<feature type="region of interest" description="Disordered" evidence="6">
    <location>
        <begin position="192"/>
        <end position="255"/>
    </location>
</feature>
<dbReference type="Proteomes" id="UP000018467">
    <property type="component" value="Unassembled WGS sequence"/>
</dbReference>
<dbReference type="InterPro" id="IPR006612">
    <property type="entry name" value="THAP_Znf"/>
</dbReference>
<keyword evidence="1" id="KW-0479">Metal-binding</keyword>
<protein>
    <submittedName>
        <fullName evidence="8">Zgc:163143</fullName>
    </submittedName>
</protein>
<dbReference type="InterPro" id="IPR052224">
    <property type="entry name" value="THAP_domain_protein"/>
</dbReference>